<dbReference type="Gene3D" id="3.40.50.1820">
    <property type="entry name" value="alpha/beta hydrolase"/>
    <property type="match status" value="1"/>
</dbReference>
<gene>
    <name evidence="4" type="ORF">URODEC1_LOCUS31542</name>
</gene>
<accession>A0ABC8YAP8</accession>
<dbReference type="PANTHER" id="PTHR45763:SF8">
    <property type="entry name" value="ALPHA_BETA-HYDROLASES SUPERFAMILY PROTEIN"/>
    <property type="match status" value="1"/>
</dbReference>
<keyword evidence="2" id="KW-0472">Membrane</keyword>
<keyword evidence="2" id="KW-0812">Transmembrane</keyword>
<dbReference type="PANTHER" id="PTHR45763">
    <property type="entry name" value="HYDROLASE, ALPHA/BETA FOLD FAMILY PROTEIN, EXPRESSED-RELATED"/>
    <property type="match status" value="1"/>
</dbReference>
<feature type="domain" description="AB hydrolase-1" evidence="3">
    <location>
        <begin position="210"/>
        <end position="474"/>
    </location>
</feature>
<dbReference type="InterPro" id="IPR029058">
    <property type="entry name" value="AB_hydrolase_fold"/>
</dbReference>
<feature type="region of interest" description="Disordered" evidence="1">
    <location>
        <begin position="499"/>
        <end position="530"/>
    </location>
</feature>
<keyword evidence="5" id="KW-1185">Reference proteome</keyword>
<keyword evidence="2" id="KW-1133">Transmembrane helix</keyword>
<evidence type="ECO:0000313" key="4">
    <source>
        <dbReference type="EMBL" id="CAL4938892.1"/>
    </source>
</evidence>
<dbReference type="InterPro" id="IPR000073">
    <property type="entry name" value="AB_hydrolase_1"/>
</dbReference>
<feature type="transmembrane region" description="Helical" evidence="2">
    <location>
        <begin position="124"/>
        <end position="144"/>
    </location>
</feature>
<proteinExistence type="predicted"/>
<reference evidence="5" key="1">
    <citation type="submission" date="2024-06" db="EMBL/GenBank/DDBJ databases">
        <authorList>
            <person name="Ryan C."/>
        </authorList>
    </citation>
    <scope>NUCLEOTIDE SEQUENCE [LARGE SCALE GENOMIC DNA]</scope>
</reference>
<dbReference type="Pfam" id="PF00561">
    <property type="entry name" value="Abhydrolase_1"/>
    <property type="match status" value="1"/>
</dbReference>
<dbReference type="AlphaFoldDB" id="A0ABC8YAP8"/>
<name>A0ABC8YAP8_9POAL</name>
<evidence type="ECO:0000256" key="2">
    <source>
        <dbReference type="SAM" id="Phobius"/>
    </source>
</evidence>
<sequence>MSAAATMTWHEDLATLVGDTTGVRLPGSGGDAPAAAAVGAGWYGEEEEGRAEEGWVQQAKGFAESTAEMLRELGRGLWDVAAQSLAGAEDSELARRLRKRAKATGKRLSFMNEYLPEERDPVRCWLIVAAVAFVTLLVLGVGSGDETPVELPKKLIISPPSANRIQLPDGRHLAYEEQGVSADRARFSLIAPHSFLSSRLAGIPGIRASLLEEFGVRLVTYDLPGFGESDPHPGRNLNSSALDMLHLADALDIPDKFWVVGYSGGGMHAWSALHYIPDRVAGAAMFAPMANPYDSKMTKEERHKTWDRWSTKRKLMHILARRFPSLLPLFYRQSFLSGKQGQPESWLSLSLGKKDKTLLEGPEFNAFWERNVAESVRQGDARPFVQEAVLQVSDWGFSLSDIQMQKKEDRGFFELIKSLFNQVEREWVGFLGPIHIWQGMDDRVVSPSVAEFARRVVPGATVHKLLDEGHFSYFCFCDECHRQIFSTLFGIPQGPIDPVPQSGEVASELAEETSAPDNLAEEEQGNSSLA</sequence>
<protein>
    <recommendedName>
        <fullName evidence="3">AB hydrolase-1 domain-containing protein</fullName>
    </recommendedName>
</protein>
<organism evidence="4 5">
    <name type="scientific">Urochloa decumbens</name>
    <dbReference type="NCBI Taxonomy" id="240449"/>
    <lineage>
        <taxon>Eukaryota</taxon>
        <taxon>Viridiplantae</taxon>
        <taxon>Streptophyta</taxon>
        <taxon>Embryophyta</taxon>
        <taxon>Tracheophyta</taxon>
        <taxon>Spermatophyta</taxon>
        <taxon>Magnoliopsida</taxon>
        <taxon>Liliopsida</taxon>
        <taxon>Poales</taxon>
        <taxon>Poaceae</taxon>
        <taxon>PACMAD clade</taxon>
        <taxon>Panicoideae</taxon>
        <taxon>Panicodae</taxon>
        <taxon>Paniceae</taxon>
        <taxon>Melinidinae</taxon>
        <taxon>Urochloa</taxon>
    </lineage>
</organism>
<evidence type="ECO:0000256" key="1">
    <source>
        <dbReference type="SAM" id="MobiDB-lite"/>
    </source>
</evidence>
<dbReference type="EMBL" id="OZ075126">
    <property type="protein sequence ID" value="CAL4938892.1"/>
    <property type="molecule type" value="Genomic_DNA"/>
</dbReference>
<evidence type="ECO:0000259" key="3">
    <source>
        <dbReference type="Pfam" id="PF00561"/>
    </source>
</evidence>
<dbReference type="SUPFAM" id="SSF53474">
    <property type="entry name" value="alpha/beta-Hydrolases"/>
    <property type="match status" value="1"/>
</dbReference>
<reference evidence="4 5" key="2">
    <citation type="submission" date="2024-10" db="EMBL/GenBank/DDBJ databases">
        <authorList>
            <person name="Ryan C."/>
        </authorList>
    </citation>
    <scope>NUCLEOTIDE SEQUENCE [LARGE SCALE GENOMIC DNA]</scope>
</reference>
<dbReference type="Proteomes" id="UP001497457">
    <property type="component" value="Chromosome 16b"/>
</dbReference>
<evidence type="ECO:0000313" key="5">
    <source>
        <dbReference type="Proteomes" id="UP001497457"/>
    </source>
</evidence>